<sequence>MATGRWDVSEAHGDRWTVVFRDSDLAADTTLLAEQGRAISVSSDVSLQLPMRIKENLKHAAVENELRNKRDKDAIYSRIAQNELKQGDTSNRLAKLEKDVEALRDAGSGGGVGPDAAHGQSDPWLAYRAKHGPLPPKGHVGAPLPSGGEGRDSGASRDKLSEEEERTLVLGGWDVRGLVDAQELTVYGPRRSFGLLRFQVRDNEQQSDVRDRMWKVNQADPLCSVNRSL</sequence>
<evidence type="ECO:0000313" key="3">
    <source>
        <dbReference type="Proteomes" id="UP000601435"/>
    </source>
</evidence>
<organism evidence="2 3">
    <name type="scientific">Symbiodinium necroappetens</name>
    <dbReference type="NCBI Taxonomy" id="1628268"/>
    <lineage>
        <taxon>Eukaryota</taxon>
        <taxon>Sar</taxon>
        <taxon>Alveolata</taxon>
        <taxon>Dinophyceae</taxon>
        <taxon>Suessiales</taxon>
        <taxon>Symbiodiniaceae</taxon>
        <taxon>Symbiodinium</taxon>
    </lineage>
</organism>
<reference evidence="2" key="1">
    <citation type="submission" date="2021-02" db="EMBL/GenBank/DDBJ databases">
        <authorList>
            <person name="Dougan E. K."/>
            <person name="Rhodes N."/>
            <person name="Thang M."/>
            <person name="Chan C."/>
        </authorList>
    </citation>
    <scope>NUCLEOTIDE SEQUENCE</scope>
</reference>
<dbReference type="Proteomes" id="UP000601435">
    <property type="component" value="Unassembled WGS sequence"/>
</dbReference>
<gene>
    <name evidence="2" type="ORF">SNEC2469_LOCUS20364</name>
</gene>
<dbReference type="OrthoDB" id="10322886at2759"/>
<keyword evidence="3" id="KW-1185">Reference proteome</keyword>
<dbReference type="AlphaFoldDB" id="A0A812WXC0"/>
<evidence type="ECO:0000313" key="2">
    <source>
        <dbReference type="EMBL" id="CAE7706477.1"/>
    </source>
</evidence>
<accession>A0A812WXC0</accession>
<feature type="compositionally biased region" description="Basic and acidic residues" evidence="1">
    <location>
        <begin position="149"/>
        <end position="160"/>
    </location>
</feature>
<dbReference type="EMBL" id="CAJNJA010035392">
    <property type="protein sequence ID" value="CAE7706477.1"/>
    <property type="molecule type" value="Genomic_DNA"/>
</dbReference>
<feature type="region of interest" description="Disordered" evidence="1">
    <location>
        <begin position="126"/>
        <end position="163"/>
    </location>
</feature>
<protein>
    <submittedName>
        <fullName evidence="2">Uncharacterized protein</fullName>
    </submittedName>
</protein>
<comment type="caution">
    <text evidence="2">The sequence shown here is derived from an EMBL/GenBank/DDBJ whole genome shotgun (WGS) entry which is preliminary data.</text>
</comment>
<evidence type="ECO:0000256" key="1">
    <source>
        <dbReference type="SAM" id="MobiDB-lite"/>
    </source>
</evidence>
<name>A0A812WXC0_9DINO</name>
<proteinExistence type="predicted"/>